<dbReference type="EMBL" id="CABFMQ020000078">
    <property type="protein sequence ID" value="VTZ50250.1"/>
    <property type="molecule type" value="Genomic_DNA"/>
</dbReference>
<organism evidence="1 2">
    <name type="scientific">Methylocella tundrae</name>
    <dbReference type="NCBI Taxonomy" id="227605"/>
    <lineage>
        <taxon>Bacteria</taxon>
        <taxon>Pseudomonadati</taxon>
        <taxon>Pseudomonadota</taxon>
        <taxon>Alphaproteobacteria</taxon>
        <taxon>Hyphomicrobiales</taxon>
        <taxon>Beijerinckiaceae</taxon>
        <taxon>Methylocella</taxon>
    </lineage>
</organism>
<reference evidence="1 2" key="1">
    <citation type="submission" date="2019-05" db="EMBL/GenBank/DDBJ databases">
        <authorList>
            <person name="Farhan Ul Haque M."/>
        </authorList>
    </citation>
    <scope>NUCLEOTIDE SEQUENCE [LARGE SCALE GENOMIC DNA]</scope>
    <source>
        <strain evidence="1">2</strain>
    </source>
</reference>
<dbReference type="Proteomes" id="UP000485880">
    <property type="component" value="Unassembled WGS sequence"/>
</dbReference>
<protein>
    <submittedName>
        <fullName evidence="1">Uncharacterized protein</fullName>
    </submittedName>
</protein>
<evidence type="ECO:0000313" key="2">
    <source>
        <dbReference type="Proteomes" id="UP000485880"/>
    </source>
</evidence>
<evidence type="ECO:0000313" key="1">
    <source>
        <dbReference type="EMBL" id="VTZ50250.1"/>
    </source>
</evidence>
<sequence length="68" mass="8010">MTIVHDFVEEWIEMRSKLQRQLKLLESGEMRTGPDVAASARDATIIRIRKWIDELNDLLKQYAHADRT</sequence>
<keyword evidence="2" id="KW-1185">Reference proteome</keyword>
<proteinExistence type="predicted"/>
<gene>
    <name evidence="1" type="ORF">MPC4_210057</name>
</gene>
<comment type="caution">
    <text evidence="1">The sequence shown here is derived from an EMBL/GenBank/DDBJ whole genome shotgun (WGS) entry which is preliminary data.</text>
</comment>
<dbReference type="AlphaFoldDB" id="A0A8B6M7G5"/>
<name>A0A8B6M7G5_METTU</name>
<accession>A0A8B6M7G5</accession>